<organism evidence="1 2">
    <name type="scientific">Caulobacter phage CcrRogue</name>
    <dbReference type="NCBI Taxonomy" id="2927986"/>
    <lineage>
        <taxon>Viruses</taxon>
        <taxon>Duplodnaviria</taxon>
        <taxon>Heunggongvirae</taxon>
        <taxon>Uroviricota</taxon>
        <taxon>Caudoviricetes</taxon>
        <taxon>Jeanschmidtviridae</taxon>
        <taxon>Poindextervirus</taxon>
        <taxon>Poindextervirus rogue</taxon>
    </lineage>
</organism>
<evidence type="ECO:0000313" key="2">
    <source>
        <dbReference type="Proteomes" id="UP000000461"/>
    </source>
</evidence>
<dbReference type="KEGG" id="vg:13996061"/>
<dbReference type="EMBL" id="JX100814">
    <property type="protein sequence ID" value="AFU86762.1"/>
    <property type="molecule type" value="Genomic_DNA"/>
</dbReference>
<sequence>MGAQLEIKEVFAASQDAVYSWRGEEGDEYRVMSLVHVQTMDGRWFLMPAMRPYSDVERFDFEMACEGEPLFGMATVYWDAEAFAAKVRARGVIRPEFWVEYQPDTRTTEQRFEDMWIEEQYDRMGYAA</sequence>
<gene>
    <name evidence="1" type="ORF">CcrRogue_gp280</name>
</gene>
<evidence type="ECO:0000313" key="1">
    <source>
        <dbReference type="EMBL" id="AFU86762.1"/>
    </source>
</evidence>
<keyword evidence="2" id="KW-1185">Reference proteome</keyword>
<protein>
    <submittedName>
        <fullName evidence="1">Uncharacterized protein</fullName>
    </submittedName>
</protein>
<dbReference type="OrthoDB" id="33277at10239"/>
<accession>K4K3E5</accession>
<proteinExistence type="predicted"/>
<name>K4K3E5_9CAUD</name>
<dbReference type="Proteomes" id="UP000000461">
    <property type="component" value="Segment"/>
</dbReference>
<reference evidence="1 2" key="1">
    <citation type="journal article" date="2012" name="BMC Genomics">
        <title>The Caulobacter crescentus phage phiCbK: genomics of a canonical phage.</title>
        <authorList>
            <person name="Gill J.J."/>
            <person name="Berry J.D."/>
            <person name="Russell W.K."/>
            <person name="Lessor L."/>
            <person name="Escobar Garcia D.A."/>
            <person name="Hernandez D."/>
            <person name="Kane A."/>
            <person name="Keene J."/>
            <person name="Maddox M."/>
            <person name="Martin R."/>
            <person name="Mohan S."/>
            <person name="Thorn A.M."/>
            <person name="Russell D.H."/>
            <person name="Young R."/>
        </authorList>
    </citation>
    <scope>NUCLEOTIDE SEQUENCE [LARGE SCALE GENOMIC DNA]</scope>
</reference>